<sequence>MNNKHRSLFKALSFLCILSLILSLVPPVGIWQRINADDTTLYNGGYTSYNGLGSYDWAKKAGVKDPTDPNKYLDKIQVNGKDEYFNCEIYAERGQVVYGTPDDVPENHLVSPAGFKPAADGYFYAVKQSNGSYKLALPGTPGAVRGWFRYLGYSKSGAPFSDSNFPPDLKPEVVQPNEVVKLSSVPASARDDLGLAGYDPSRVSPSDWQTLWQNLHLLTEKDSVPTNP</sequence>
<dbReference type="RefSeq" id="WP_207179903.1">
    <property type="nucleotide sequence ID" value="NZ_AP024480.1"/>
</dbReference>
<name>A0ABM7NQC2_9FIRM</name>
<reference evidence="1 2" key="1">
    <citation type="submission" date="2021-02" db="EMBL/GenBank/DDBJ databases">
        <title>Nitrogen-fixing ability and nitrogen fixation related genes of thermophilic fermentative bacteria in the genus Caldicellulosiruptor.</title>
        <authorList>
            <person name="Chen Y."/>
            <person name="Nishihara A."/>
            <person name="Haruta S."/>
        </authorList>
    </citation>
    <scope>NUCLEOTIDE SEQUENCE [LARGE SCALE GENOMIC DNA]</scope>
    <source>
        <strain evidence="1 2">YA01</strain>
    </source>
</reference>
<organism evidence="1 2">
    <name type="scientific">Caldicellulosiruptor diazotrophicus</name>
    <dbReference type="NCBI Taxonomy" id="2806205"/>
    <lineage>
        <taxon>Bacteria</taxon>
        <taxon>Bacillati</taxon>
        <taxon>Bacillota</taxon>
        <taxon>Bacillota incertae sedis</taxon>
        <taxon>Caldicellulosiruptorales</taxon>
        <taxon>Caldicellulosiruptoraceae</taxon>
        <taxon>Caldicellulosiruptor</taxon>
    </lineage>
</organism>
<dbReference type="NCBIfam" id="NF047340">
    <property type="entry name" value="Athe_2463_dom"/>
    <property type="match status" value="1"/>
</dbReference>
<keyword evidence="2" id="KW-1185">Reference proteome</keyword>
<evidence type="ECO:0000313" key="2">
    <source>
        <dbReference type="Proteomes" id="UP000663623"/>
    </source>
</evidence>
<evidence type="ECO:0000313" key="1">
    <source>
        <dbReference type="EMBL" id="BCS82360.1"/>
    </source>
</evidence>
<gene>
    <name evidence="1" type="ORF">CaldiYA01_23200</name>
</gene>
<accession>A0ABM7NQC2</accession>
<protein>
    <submittedName>
        <fullName evidence="1">Uncharacterized protein</fullName>
    </submittedName>
</protein>
<proteinExistence type="predicted"/>
<dbReference type="Proteomes" id="UP000663623">
    <property type="component" value="Chromosome"/>
</dbReference>
<dbReference type="EMBL" id="AP024480">
    <property type="protein sequence ID" value="BCS82360.1"/>
    <property type="molecule type" value="Genomic_DNA"/>
</dbReference>